<dbReference type="Proteomes" id="UP001151287">
    <property type="component" value="Unassembled WGS sequence"/>
</dbReference>
<protein>
    <recommendedName>
        <fullName evidence="8">t-SNARE coiled-coil homology domain-containing protein</fullName>
    </recommendedName>
</protein>
<keyword evidence="4" id="KW-0653">Protein transport</keyword>
<evidence type="ECO:0000313" key="10">
    <source>
        <dbReference type="Proteomes" id="UP001151287"/>
    </source>
</evidence>
<dbReference type="Pfam" id="PF00804">
    <property type="entry name" value="Syntaxin"/>
    <property type="match status" value="1"/>
</dbReference>
<dbReference type="CDD" id="cd00179">
    <property type="entry name" value="SynN"/>
    <property type="match status" value="1"/>
</dbReference>
<reference evidence="9" key="1">
    <citation type="journal article" date="2022" name="Cell">
        <title>Repeat-based holocentromeres influence genome architecture and karyotype evolution.</title>
        <authorList>
            <person name="Hofstatter P.G."/>
            <person name="Thangavel G."/>
            <person name="Lux T."/>
            <person name="Neumann P."/>
            <person name="Vondrak T."/>
            <person name="Novak P."/>
            <person name="Zhang M."/>
            <person name="Costa L."/>
            <person name="Castellani M."/>
            <person name="Scott A."/>
            <person name="Toegelov H."/>
            <person name="Fuchs J."/>
            <person name="Mata-Sucre Y."/>
            <person name="Dias Y."/>
            <person name="Vanzela A.L.L."/>
            <person name="Huettel B."/>
            <person name="Almeida C.C.S."/>
            <person name="Simkova H."/>
            <person name="Souza G."/>
            <person name="Pedrosa-Harand A."/>
            <person name="Macas J."/>
            <person name="Mayer K.F.X."/>
            <person name="Houben A."/>
            <person name="Marques A."/>
        </authorList>
    </citation>
    <scope>NUCLEOTIDE SEQUENCE</scope>
    <source>
        <strain evidence="9">RhyBre1mFocal</strain>
    </source>
</reference>
<dbReference type="PROSITE" id="PS00914">
    <property type="entry name" value="SYNTAXIN"/>
    <property type="match status" value="1"/>
</dbReference>
<dbReference type="SMART" id="SM00397">
    <property type="entry name" value="t_SNARE"/>
    <property type="match status" value="1"/>
</dbReference>
<evidence type="ECO:0000256" key="5">
    <source>
        <dbReference type="RuleBase" id="RU003858"/>
    </source>
</evidence>
<dbReference type="PANTHER" id="PTHR19957">
    <property type="entry name" value="SYNTAXIN"/>
    <property type="match status" value="1"/>
</dbReference>
<dbReference type="GO" id="GO:0000149">
    <property type="term" value="F:SNARE binding"/>
    <property type="evidence" value="ECO:0007669"/>
    <property type="project" value="TreeGrafter"/>
</dbReference>
<evidence type="ECO:0000256" key="6">
    <source>
        <dbReference type="SAM" id="MobiDB-lite"/>
    </source>
</evidence>
<dbReference type="GO" id="GO:0005484">
    <property type="term" value="F:SNAP receptor activity"/>
    <property type="evidence" value="ECO:0007669"/>
    <property type="project" value="InterPro"/>
</dbReference>
<dbReference type="GO" id="GO:0031201">
    <property type="term" value="C:SNARE complex"/>
    <property type="evidence" value="ECO:0007669"/>
    <property type="project" value="TreeGrafter"/>
</dbReference>
<accession>A0A9Q0HLC1</accession>
<dbReference type="Gene3D" id="1.20.5.110">
    <property type="match status" value="1"/>
</dbReference>
<dbReference type="SUPFAM" id="SSF47661">
    <property type="entry name" value="t-snare proteins"/>
    <property type="match status" value="1"/>
</dbReference>
<dbReference type="Pfam" id="PF05739">
    <property type="entry name" value="SNARE"/>
    <property type="match status" value="1"/>
</dbReference>
<dbReference type="InterPro" id="IPR000727">
    <property type="entry name" value="T_SNARE_dom"/>
</dbReference>
<dbReference type="OrthoDB" id="652810at2759"/>
<keyword evidence="3" id="KW-0813">Transport</keyword>
<gene>
    <name evidence="9" type="ORF">LUZ63_014676</name>
</gene>
<dbReference type="EMBL" id="JAMQYH010000004">
    <property type="protein sequence ID" value="KAJ1690521.1"/>
    <property type="molecule type" value="Genomic_DNA"/>
</dbReference>
<dbReference type="GO" id="GO:0006887">
    <property type="term" value="P:exocytosis"/>
    <property type="evidence" value="ECO:0007669"/>
    <property type="project" value="TreeGrafter"/>
</dbReference>
<keyword evidence="7" id="KW-0812">Transmembrane</keyword>
<dbReference type="PROSITE" id="PS50192">
    <property type="entry name" value="T_SNARE"/>
    <property type="match status" value="1"/>
</dbReference>
<evidence type="ECO:0000259" key="8">
    <source>
        <dbReference type="PROSITE" id="PS50192"/>
    </source>
</evidence>
<dbReference type="FunFam" id="1.20.5.110:FF:000008">
    <property type="entry name" value="Syntaxin 132"/>
    <property type="match status" value="1"/>
</dbReference>
<evidence type="ECO:0000256" key="7">
    <source>
        <dbReference type="SAM" id="Phobius"/>
    </source>
</evidence>
<evidence type="ECO:0000313" key="9">
    <source>
        <dbReference type="EMBL" id="KAJ1690521.1"/>
    </source>
</evidence>
<evidence type="ECO:0000256" key="4">
    <source>
        <dbReference type="ARBA" id="ARBA00022927"/>
    </source>
</evidence>
<keyword evidence="10" id="KW-1185">Reference proteome</keyword>
<dbReference type="CDD" id="cd15848">
    <property type="entry name" value="SNARE_syntaxin1-like"/>
    <property type="match status" value="1"/>
</dbReference>
<dbReference type="GO" id="GO:0006886">
    <property type="term" value="P:intracellular protein transport"/>
    <property type="evidence" value="ECO:0007669"/>
    <property type="project" value="InterPro"/>
</dbReference>
<evidence type="ECO:0000256" key="3">
    <source>
        <dbReference type="ARBA" id="ARBA00022448"/>
    </source>
</evidence>
<dbReference type="Gene3D" id="1.20.58.70">
    <property type="match status" value="1"/>
</dbReference>
<comment type="caution">
    <text evidence="9">The sequence shown here is derived from an EMBL/GenBank/DDBJ whole genome shotgun (WGS) entry which is preliminary data.</text>
</comment>
<dbReference type="InterPro" id="IPR006011">
    <property type="entry name" value="Syntaxin_N"/>
</dbReference>
<dbReference type="InterPro" id="IPR010989">
    <property type="entry name" value="SNARE"/>
</dbReference>
<evidence type="ECO:0000256" key="1">
    <source>
        <dbReference type="ARBA" id="ARBA00004521"/>
    </source>
</evidence>
<dbReference type="GO" id="GO:0005886">
    <property type="term" value="C:plasma membrane"/>
    <property type="evidence" value="ECO:0007669"/>
    <property type="project" value="UniProtKB-SubCell"/>
</dbReference>
<dbReference type="GO" id="GO:0048278">
    <property type="term" value="P:vesicle docking"/>
    <property type="evidence" value="ECO:0007669"/>
    <property type="project" value="TreeGrafter"/>
</dbReference>
<dbReference type="InterPro" id="IPR045242">
    <property type="entry name" value="Syntaxin"/>
</dbReference>
<feature type="region of interest" description="Disordered" evidence="6">
    <location>
        <begin position="1"/>
        <end position="21"/>
    </location>
</feature>
<comment type="similarity">
    <text evidence="2 5">Belongs to the syntaxin family.</text>
</comment>
<sequence>MNNLLSDSWRKEDIETGNGGGTVELTNSSSLDGFLKDAEAIRSDVEEIERIRKRLHESNAATRTLHAADAVRSLRAKMDADVVLVLKKARVVKAQLDLLERAAETSRTLPESGPGSSADRTRMSVLGGLKSKLKGSMDAFADLRKEIATEYRETVARRYYTVTGEQPDEETVEALVTSGEGEQLLQKAIAEQGRGTVMNMVAEIQERHNAMTDLERSLLELQQVFMDMAVLVQTQGDQLNDIENQVDRAKSFVNDGRQSLQIARNLQKNSRKWMCIGILLLLIIILAIVLPIVLKN</sequence>
<keyword evidence="7" id="KW-1133">Transmembrane helix</keyword>
<dbReference type="FunFam" id="1.20.58.70:FF:000003">
    <property type="entry name" value="Qa-SNARE, Sso1/Syntaxin1-type, SYP12A-group"/>
    <property type="match status" value="1"/>
</dbReference>
<keyword evidence="7" id="KW-0472">Membrane</keyword>
<evidence type="ECO:0000256" key="2">
    <source>
        <dbReference type="ARBA" id="ARBA00009063"/>
    </source>
</evidence>
<dbReference type="GO" id="GO:0006906">
    <property type="term" value="P:vesicle fusion"/>
    <property type="evidence" value="ECO:0007669"/>
    <property type="project" value="TreeGrafter"/>
</dbReference>
<dbReference type="GO" id="GO:0012505">
    <property type="term" value="C:endomembrane system"/>
    <property type="evidence" value="ECO:0007669"/>
    <property type="project" value="TreeGrafter"/>
</dbReference>
<comment type="subcellular location">
    <subcellularLocation>
        <location evidence="1">Cell membrane</location>
        <topology evidence="1">Single-pass type IV membrane protein</topology>
    </subcellularLocation>
</comment>
<dbReference type="SMART" id="SM00503">
    <property type="entry name" value="SynN"/>
    <property type="match status" value="1"/>
</dbReference>
<feature type="transmembrane region" description="Helical" evidence="7">
    <location>
        <begin position="273"/>
        <end position="294"/>
    </location>
</feature>
<name>A0A9Q0HLC1_9POAL</name>
<dbReference type="InterPro" id="IPR006012">
    <property type="entry name" value="Syntaxin/epimorphin_CS"/>
</dbReference>
<dbReference type="PANTHER" id="PTHR19957:SF80">
    <property type="entry name" value="SYNTAXIN-121"/>
    <property type="match status" value="1"/>
</dbReference>
<proteinExistence type="inferred from homology"/>
<organism evidence="9 10">
    <name type="scientific">Rhynchospora breviuscula</name>
    <dbReference type="NCBI Taxonomy" id="2022672"/>
    <lineage>
        <taxon>Eukaryota</taxon>
        <taxon>Viridiplantae</taxon>
        <taxon>Streptophyta</taxon>
        <taxon>Embryophyta</taxon>
        <taxon>Tracheophyta</taxon>
        <taxon>Spermatophyta</taxon>
        <taxon>Magnoliopsida</taxon>
        <taxon>Liliopsida</taxon>
        <taxon>Poales</taxon>
        <taxon>Cyperaceae</taxon>
        <taxon>Cyperoideae</taxon>
        <taxon>Rhynchosporeae</taxon>
        <taxon>Rhynchospora</taxon>
    </lineage>
</organism>
<dbReference type="AlphaFoldDB" id="A0A9Q0HLC1"/>
<feature type="domain" description="T-SNARE coiled-coil homology" evidence="8">
    <location>
        <begin position="201"/>
        <end position="263"/>
    </location>
</feature>